<dbReference type="EMBL" id="JAGGNH010000005">
    <property type="protein sequence ID" value="KAJ0972180.1"/>
    <property type="molecule type" value="Genomic_DNA"/>
</dbReference>
<feature type="compositionally biased region" description="Basic and acidic residues" evidence="1">
    <location>
        <begin position="112"/>
        <end position="121"/>
    </location>
</feature>
<organism evidence="2 3">
    <name type="scientific">Dioscorea zingiberensis</name>
    <dbReference type="NCBI Taxonomy" id="325984"/>
    <lineage>
        <taxon>Eukaryota</taxon>
        <taxon>Viridiplantae</taxon>
        <taxon>Streptophyta</taxon>
        <taxon>Embryophyta</taxon>
        <taxon>Tracheophyta</taxon>
        <taxon>Spermatophyta</taxon>
        <taxon>Magnoliopsida</taxon>
        <taxon>Liliopsida</taxon>
        <taxon>Dioscoreales</taxon>
        <taxon>Dioscoreaceae</taxon>
        <taxon>Dioscorea</taxon>
    </lineage>
</organism>
<evidence type="ECO:0000313" key="3">
    <source>
        <dbReference type="Proteomes" id="UP001085076"/>
    </source>
</evidence>
<feature type="region of interest" description="Disordered" evidence="1">
    <location>
        <begin position="89"/>
        <end position="135"/>
    </location>
</feature>
<dbReference type="PANTHER" id="PTHR37724">
    <property type="entry name" value="OS02G0564300 PROTEIN"/>
    <property type="match status" value="1"/>
</dbReference>
<evidence type="ECO:0000256" key="1">
    <source>
        <dbReference type="SAM" id="MobiDB-lite"/>
    </source>
</evidence>
<protein>
    <submittedName>
        <fullName evidence="2">Uncharacterized protein</fullName>
    </submittedName>
</protein>
<dbReference type="Proteomes" id="UP001085076">
    <property type="component" value="Miscellaneous, Linkage group lg05"/>
</dbReference>
<dbReference type="OrthoDB" id="1747509at2759"/>
<gene>
    <name evidence="2" type="ORF">J5N97_020139</name>
</gene>
<dbReference type="PANTHER" id="PTHR37724:SF1">
    <property type="entry name" value="OS02G0564300 PROTEIN"/>
    <property type="match status" value="1"/>
</dbReference>
<comment type="caution">
    <text evidence="2">The sequence shown here is derived from an EMBL/GenBank/DDBJ whole genome shotgun (WGS) entry which is preliminary data.</text>
</comment>
<name>A0A9D5HDD3_9LILI</name>
<proteinExistence type="predicted"/>
<reference evidence="2" key="1">
    <citation type="submission" date="2021-03" db="EMBL/GenBank/DDBJ databases">
        <authorList>
            <person name="Li Z."/>
            <person name="Yang C."/>
        </authorList>
    </citation>
    <scope>NUCLEOTIDE SEQUENCE</scope>
    <source>
        <strain evidence="2">Dzin_1.0</strain>
        <tissue evidence="2">Leaf</tissue>
    </source>
</reference>
<evidence type="ECO:0000313" key="2">
    <source>
        <dbReference type="EMBL" id="KAJ0972180.1"/>
    </source>
</evidence>
<reference evidence="2" key="2">
    <citation type="journal article" date="2022" name="Hortic Res">
        <title>The genome of Dioscorea zingiberensis sheds light on the biosynthesis, origin and evolution of the medicinally important diosgenin saponins.</title>
        <authorList>
            <person name="Li Y."/>
            <person name="Tan C."/>
            <person name="Li Z."/>
            <person name="Guo J."/>
            <person name="Li S."/>
            <person name="Chen X."/>
            <person name="Wang C."/>
            <person name="Dai X."/>
            <person name="Yang H."/>
            <person name="Song W."/>
            <person name="Hou L."/>
            <person name="Xu J."/>
            <person name="Tong Z."/>
            <person name="Xu A."/>
            <person name="Yuan X."/>
            <person name="Wang W."/>
            <person name="Yang Q."/>
            <person name="Chen L."/>
            <person name="Sun Z."/>
            <person name="Wang K."/>
            <person name="Pan B."/>
            <person name="Chen J."/>
            <person name="Bao Y."/>
            <person name="Liu F."/>
            <person name="Qi X."/>
            <person name="Gang D.R."/>
            <person name="Wen J."/>
            <person name="Li J."/>
        </authorList>
    </citation>
    <scope>NUCLEOTIDE SEQUENCE</scope>
    <source>
        <strain evidence="2">Dzin_1.0</strain>
    </source>
</reference>
<accession>A0A9D5HDD3</accession>
<dbReference type="AlphaFoldDB" id="A0A9D5HDD3"/>
<sequence length="135" mass="14976">MWKCADLKAAVAELEKPWEVVERKADADLGETDAAVKALADWFHDLPSAMFFPKGVMHSIRPYANVDGEEVDGVEEMKFDDWIARRGNGSRKSLRRASDRHGKGGSKFIKAGVEDSSEHDQVGITQKVFDECPPG</sequence>
<keyword evidence="3" id="KW-1185">Reference proteome</keyword>